<protein>
    <recommendedName>
        <fullName evidence="3">Cyclase</fullName>
    </recommendedName>
</protein>
<dbReference type="SUPFAM" id="SSF102198">
    <property type="entry name" value="Putative cyclase"/>
    <property type="match status" value="1"/>
</dbReference>
<evidence type="ECO:0008006" key="3">
    <source>
        <dbReference type="Google" id="ProtNLM"/>
    </source>
</evidence>
<dbReference type="Gene3D" id="3.50.30.50">
    <property type="entry name" value="Putative cyclase"/>
    <property type="match status" value="1"/>
</dbReference>
<dbReference type="PANTHER" id="PTHR31118">
    <property type="entry name" value="CYCLASE-LIKE PROTEIN 2"/>
    <property type="match status" value="1"/>
</dbReference>
<name>K9E9J2_9LACT</name>
<dbReference type="PATRIC" id="fig|883081.3.peg.1099"/>
<keyword evidence="2" id="KW-1185">Reference proteome</keyword>
<dbReference type="Pfam" id="PF04199">
    <property type="entry name" value="Cyclase"/>
    <property type="match status" value="1"/>
</dbReference>
<dbReference type="EMBL" id="AGXA01000021">
    <property type="protein sequence ID" value="EKU93348.1"/>
    <property type="molecule type" value="Genomic_DNA"/>
</dbReference>
<dbReference type="GO" id="GO:0019441">
    <property type="term" value="P:L-tryptophan catabolic process to kynurenine"/>
    <property type="evidence" value="ECO:0007669"/>
    <property type="project" value="InterPro"/>
</dbReference>
<sequence>MIMTSLQQLLGQLKDLKWVNLSHPVDSTIPHFSAFSPIEVTTLATIDEDGFWGQQVEIGTQYGTHVDAPNHFAKGTRELAALSLKERTLPLYVIHKEEAVRENPDYTLGVEDIKDFEKVHGKIPAKSFVALATAWSDRFDQPESFYNRDSDGVEHTPGWSIEALQFLHEERDVTAIGHETLNTDTGLAVAETGANPGELYWLKQDKYQVEVIKGLADLPATGALIHIAVPNIVGLTGFNAEVFAILPGEAD</sequence>
<dbReference type="HOGENOM" id="CLU_030671_2_2_9"/>
<dbReference type="InterPro" id="IPR037175">
    <property type="entry name" value="KFase_sf"/>
</dbReference>
<dbReference type="GO" id="GO:0004061">
    <property type="term" value="F:arylformamidase activity"/>
    <property type="evidence" value="ECO:0007669"/>
    <property type="project" value="InterPro"/>
</dbReference>
<dbReference type="AlphaFoldDB" id="K9E9J2"/>
<dbReference type="Proteomes" id="UP000009875">
    <property type="component" value="Unassembled WGS sequence"/>
</dbReference>
<dbReference type="eggNOG" id="COG1878">
    <property type="taxonomic scope" value="Bacteria"/>
</dbReference>
<comment type="caution">
    <text evidence="1">The sequence shown here is derived from an EMBL/GenBank/DDBJ whole genome shotgun (WGS) entry which is preliminary data.</text>
</comment>
<dbReference type="InterPro" id="IPR007325">
    <property type="entry name" value="KFase/CYL"/>
</dbReference>
<evidence type="ECO:0000313" key="1">
    <source>
        <dbReference type="EMBL" id="EKU93348.1"/>
    </source>
</evidence>
<gene>
    <name evidence="1" type="ORF">HMPREF9698_01096</name>
</gene>
<accession>K9E9J2</accession>
<dbReference type="PANTHER" id="PTHR31118:SF12">
    <property type="entry name" value="CYCLASE-LIKE PROTEIN 2"/>
    <property type="match status" value="1"/>
</dbReference>
<dbReference type="STRING" id="883081.HMPREF9698_01096"/>
<reference evidence="1 2" key="1">
    <citation type="submission" date="2012-09" db="EMBL/GenBank/DDBJ databases">
        <title>The Genome Sequence of Alloiococcus otitis ATCC 51267.</title>
        <authorList>
            <consortium name="The Broad Institute Genome Sequencing Platform"/>
            <person name="Earl A."/>
            <person name="Ward D."/>
            <person name="Feldgarden M."/>
            <person name="Gevers D."/>
            <person name="Huys G."/>
            <person name="Walker B."/>
            <person name="Young S.K."/>
            <person name="Zeng Q."/>
            <person name="Gargeya S."/>
            <person name="Fitzgerald M."/>
            <person name="Haas B."/>
            <person name="Abouelleil A."/>
            <person name="Alvarado L."/>
            <person name="Arachchi H.M."/>
            <person name="Berlin A.M."/>
            <person name="Chapman S.B."/>
            <person name="Goldberg J."/>
            <person name="Griggs A."/>
            <person name="Gujja S."/>
            <person name="Hansen M."/>
            <person name="Howarth C."/>
            <person name="Imamovic A."/>
            <person name="Larimer J."/>
            <person name="McCowen C."/>
            <person name="Montmayeur A."/>
            <person name="Murphy C."/>
            <person name="Neiman D."/>
            <person name="Pearson M."/>
            <person name="Priest M."/>
            <person name="Roberts A."/>
            <person name="Saif S."/>
            <person name="Shea T."/>
            <person name="Sisk P."/>
            <person name="Sykes S."/>
            <person name="Wortman J."/>
            <person name="Nusbaum C."/>
            <person name="Birren B."/>
        </authorList>
    </citation>
    <scope>NUCLEOTIDE SEQUENCE [LARGE SCALE GENOMIC DNA]</scope>
    <source>
        <strain evidence="1 2">ATCC 51267</strain>
    </source>
</reference>
<proteinExistence type="predicted"/>
<evidence type="ECO:0000313" key="2">
    <source>
        <dbReference type="Proteomes" id="UP000009875"/>
    </source>
</evidence>
<organism evidence="1 2">
    <name type="scientific">Alloiococcus otitis ATCC 51267</name>
    <dbReference type="NCBI Taxonomy" id="883081"/>
    <lineage>
        <taxon>Bacteria</taxon>
        <taxon>Bacillati</taxon>
        <taxon>Bacillota</taxon>
        <taxon>Bacilli</taxon>
        <taxon>Lactobacillales</taxon>
        <taxon>Carnobacteriaceae</taxon>
        <taxon>Alloiococcus</taxon>
    </lineage>
</organism>